<evidence type="ECO:0000313" key="3">
    <source>
        <dbReference type="EMBL" id="QNP56505.1"/>
    </source>
</evidence>
<keyword evidence="4" id="KW-1185">Reference proteome</keyword>
<dbReference type="InterPro" id="IPR005801">
    <property type="entry name" value="ADC_synthase"/>
</dbReference>
<keyword evidence="3" id="KW-0032">Aminotransferase</keyword>
<dbReference type="PANTHER" id="PTHR11236">
    <property type="entry name" value="AMINOBENZOATE/ANTHRANILATE SYNTHASE"/>
    <property type="match status" value="1"/>
</dbReference>
<keyword evidence="3" id="KW-0808">Transferase</keyword>
<evidence type="ECO:0000313" key="4">
    <source>
        <dbReference type="Proteomes" id="UP000516117"/>
    </source>
</evidence>
<dbReference type="Pfam" id="PF01063">
    <property type="entry name" value="Aminotran_4"/>
    <property type="match status" value="1"/>
</dbReference>
<dbReference type="Pfam" id="PF00425">
    <property type="entry name" value="Chorismate_bind"/>
    <property type="match status" value="1"/>
</dbReference>
<dbReference type="GO" id="GO:0046820">
    <property type="term" value="F:4-amino-4-deoxychorismate synthase activity"/>
    <property type="evidence" value="ECO:0007669"/>
    <property type="project" value="TreeGrafter"/>
</dbReference>
<dbReference type="AlphaFoldDB" id="A0A7H0H7I9"/>
<dbReference type="KEGG" id="tdf:H9L22_03505"/>
<protein>
    <submittedName>
        <fullName evidence="3">Aminotransferase class IV</fullName>
    </submittedName>
</protein>
<feature type="domain" description="Chorismate-utilising enzyme C-terminal" evidence="2">
    <location>
        <begin position="48"/>
        <end position="112"/>
    </location>
</feature>
<organism evidence="3 4">
    <name type="scientific">Tessaracoccus defluvii</name>
    <dbReference type="NCBI Taxonomy" id="1285901"/>
    <lineage>
        <taxon>Bacteria</taxon>
        <taxon>Bacillati</taxon>
        <taxon>Actinomycetota</taxon>
        <taxon>Actinomycetes</taxon>
        <taxon>Propionibacteriales</taxon>
        <taxon>Propionibacteriaceae</taxon>
        <taxon>Tessaracoccus</taxon>
    </lineage>
</organism>
<proteinExistence type="predicted"/>
<dbReference type="InterPro" id="IPR036038">
    <property type="entry name" value="Aminotransferase-like"/>
</dbReference>
<dbReference type="PANTHER" id="PTHR11236:SF50">
    <property type="entry name" value="AMINODEOXYCHORISMATE SYNTHASE COMPONENT 1"/>
    <property type="match status" value="1"/>
</dbReference>
<dbReference type="GO" id="GO:0000162">
    <property type="term" value="P:L-tryptophan biosynthetic process"/>
    <property type="evidence" value="ECO:0007669"/>
    <property type="project" value="TreeGrafter"/>
</dbReference>
<dbReference type="InterPro" id="IPR015890">
    <property type="entry name" value="Chorismate_C"/>
</dbReference>
<dbReference type="InterPro" id="IPR043132">
    <property type="entry name" value="BCAT-like_C"/>
</dbReference>
<dbReference type="SUPFAM" id="SSF56752">
    <property type="entry name" value="D-aminoacid aminotransferase-like PLP-dependent enzymes"/>
    <property type="match status" value="1"/>
</dbReference>
<dbReference type="Gene3D" id="3.30.470.10">
    <property type="match status" value="1"/>
</dbReference>
<feature type="region of interest" description="Disordered" evidence="1">
    <location>
        <begin position="1"/>
        <end position="50"/>
    </location>
</feature>
<dbReference type="Gene3D" id="3.60.120.10">
    <property type="entry name" value="Anthranilate synthase"/>
    <property type="match status" value="1"/>
</dbReference>
<gene>
    <name evidence="3" type="ORF">H9L22_03505</name>
</gene>
<dbReference type="Gene3D" id="3.20.10.10">
    <property type="entry name" value="D-amino Acid Aminotransferase, subunit A, domain 2"/>
    <property type="match status" value="1"/>
</dbReference>
<dbReference type="InterPro" id="IPR019999">
    <property type="entry name" value="Anth_synth_I-like"/>
</dbReference>
<feature type="compositionally biased region" description="Basic and acidic residues" evidence="1">
    <location>
        <begin position="27"/>
        <end position="36"/>
    </location>
</feature>
<sequence>MATDQQHHLRPCPRLHSGNTAGGHVPLRLDHGRAEAGGHAADPGRGGRPRGLYTGSLGTIDPDPGALGWRLRLSVAIRTVEITADGAATLGIGSGIVADSDPAAEWLECEAKAAFVAEPAPPVALFETIRVVDGIAPLAAGHAARLAASAAALGFPPPGDAVAAAVAGTASSGAWAVRVGFAGDGATSVTRSPLEPTAVPVRVLLAPEPWPAHPLAGHKTDARAHLDAATAWATSRGAFDAIGHDASGRVLEGGRCSVFALVDGRWLTPPTSLGVLPGVQRAALLADPSPLGAGRVEEAELTVAQLRRSGRIVVTNALRGLLEARMEDE</sequence>
<dbReference type="EMBL" id="CP060789">
    <property type="protein sequence ID" value="QNP56505.1"/>
    <property type="molecule type" value="Genomic_DNA"/>
</dbReference>
<name>A0A7H0H7I9_9ACTN</name>
<dbReference type="InterPro" id="IPR043131">
    <property type="entry name" value="BCAT-like_N"/>
</dbReference>
<evidence type="ECO:0000259" key="2">
    <source>
        <dbReference type="Pfam" id="PF00425"/>
    </source>
</evidence>
<accession>A0A7H0H7I9</accession>
<dbReference type="Proteomes" id="UP000516117">
    <property type="component" value="Chromosome"/>
</dbReference>
<dbReference type="InterPro" id="IPR001544">
    <property type="entry name" value="Aminotrans_IV"/>
</dbReference>
<evidence type="ECO:0000256" key="1">
    <source>
        <dbReference type="SAM" id="MobiDB-lite"/>
    </source>
</evidence>
<reference evidence="3 4" key="1">
    <citation type="submission" date="2020-08" db="EMBL/GenBank/DDBJ databases">
        <title>Genome sequence of Tessaracoccus defluvii JCM 17540T.</title>
        <authorList>
            <person name="Hyun D.-W."/>
            <person name="Bae J.-W."/>
        </authorList>
    </citation>
    <scope>NUCLEOTIDE SEQUENCE [LARGE SCALE GENOMIC DNA]</scope>
    <source>
        <strain evidence="3 4">JCM 17540</strain>
    </source>
</reference>